<sequence>MLYAVSDTSGTYCEFMTFVSAVNKLSAESEGLNTLVESSFELASSRKYWNCSALS</sequence>
<evidence type="ECO:0000313" key="1">
    <source>
        <dbReference type="EMBL" id="SBO14056.1"/>
    </source>
</evidence>
<dbReference type="EMBL" id="FLLR01000011">
    <property type="protein sequence ID" value="SBO14056.1"/>
    <property type="molecule type" value="Genomic_DNA"/>
</dbReference>
<protein>
    <submittedName>
        <fullName evidence="1">Uncharacterized protein</fullName>
    </submittedName>
</protein>
<dbReference type="Proteomes" id="UP000078419">
    <property type="component" value="Unassembled WGS sequence"/>
</dbReference>
<reference evidence="2" key="1">
    <citation type="submission" date="2016-03" db="EMBL/GenBank/DDBJ databases">
        <authorList>
            <person name="Loux Valentin"/>
        </authorList>
    </citation>
    <scope>NUCLEOTIDE SEQUENCE [LARGE SCALE GENOMIC DNA]</scope>
    <source>
        <strain evidence="2">C1</strain>
    </source>
</reference>
<name>A0AA45USK2_ANAPH</name>
<organism evidence="1 2">
    <name type="scientific">Anaplasma phagocytophilum</name>
    <name type="common">Ehrlichia phagocytophila</name>
    <dbReference type="NCBI Taxonomy" id="948"/>
    <lineage>
        <taxon>Bacteria</taxon>
        <taxon>Pseudomonadati</taxon>
        <taxon>Pseudomonadota</taxon>
        <taxon>Alphaproteobacteria</taxon>
        <taxon>Rickettsiales</taxon>
        <taxon>Anaplasmataceae</taxon>
        <taxon>Anaplasma</taxon>
        <taxon>phagocytophilum group</taxon>
    </lineage>
</organism>
<dbReference type="AlphaFoldDB" id="A0AA45USK2"/>
<accession>A0AA45USK2</accession>
<proteinExistence type="predicted"/>
<comment type="caution">
    <text evidence="1">The sequence shown here is derived from an EMBL/GenBank/DDBJ whole genome shotgun (WGS) entry which is preliminary data.</text>
</comment>
<gene>
    <name evidence="1" type="ORF">ANAPC1_00400</name>
</gene>
<evidence type="ECO:0000313" key="2">
    <source>
        <dbReference type="Proteomes" id="UP000078419"/>
    </source>
</evidence>